<dbReference type="OrthoDB" id="9815559at2"/>
<dbReference type="Proteomes" id="UP000292583">
    <property type="component" value="Unassembled WGS sequence"/>
</dbReference>
<dbReference type="InterPro" id="IPR029044">
    <property type="entry name" value="Nucleotide-diphossugar_trans"/>
</dbReference>
<gene>
    <name evidence="4" type="primary">kdsB</name>
    <name evidence="4" type="ORF">DU473_03855</name>
</gene>
<keyword evidence="2 4" id="KW-0548">Nucleotidyltransferase</keyword>
<dbReference type="EC" id="2.7.7.38" evidence="4"/>
<evidence type="ECO:0000256" key="1">
    <source>
        <dbReference type="ARBA" id="ARBA00022679"/>
    </source>
</evidence>
<organism evidence="4 5">
    <name type="scientific">Campylobacter novaezeelandiae</name>
    <dbReference type="NCBI Taxonomy" id="2267891"/>
    <lineage>
        <taxon>Bacteria</taxon>
        <taxon>Pseudomonadati</taxon>
        <taxon>Campylobacterota</taxon>
        <taxon>Epsilonproteobacteria</taxon>
        <taxon>Campylobacterales</taxon>
        <taxon>Campylobacteraceae</taxon>
        <taxon>Campylobacter</taxon>
    </lineage>
</organism>
<dbReference type="PANTHER" id="PTHR42866">
    <property type="entry name" value="3-DEOXY-MANNO-OCTULOSONATE CYTIDYLYLTRANSFERASE"/>
    <property type="match status" value="1"/>
</dbReference>
<keyword evidence="1 4" id="KW-0808">Transferase</keyword>
<keyword evidence="5" id="KW-1185">Reference proteome</keyword>
<dbReference type="CDD" id="cd02517">
    <property type="entry name" value="CMP-KDO-Synthetase"/>
    <property type="match status" value="1"/>
</dbReference>
<dbReference type="SUPFAM" id="SSF53448">
    <property type="entry name" value="Nucleotide-diphospho-sugar transferases"/>
    <property type="match status" value="1"/>
</dbReference>
<dbReference type="InterPro" id="IPR004528">
    <property type="entry name" value="KdsB"/>
</dbReference>
<comment type="caution">
    <text evidence="4">The sequence shown here is derived from an EMBL/GenBank/DDBJ whole genome shotgun (WGS) entry which is preliminary data.</text>
</comment>
<dbReference type="InterPro" id="IPR003329">
    <property type="entry name" value="Cytidylyl_trans"/>
</dbReference>
<evidence type="ECO:0000256" key="2">
    <source>
        <dbReference type="ARBA" id="ARBA00022695"/>
    </source>
</evidence>
<name>A0A4Q9JU96_9BACT</name>
<dbReference type="Gene3D" id="3.90.550.10">
    <property type="entry name" value="Spore Coat Polysaccharide Biosynthesis Protein SpsA, Chain A"/>
    <property type="match status" value="1"/>
</dbReference>
<evidence type="ECO:0000256" key="3">
    <source>
        <dbReference type="ARBA" id="ARBA00022985"/>
    </source>
</evidence>
<sequence>MIIIPARLKSTRFPKKILYKINNVPMFIATAQKMSKIDEVIIALDDEEVLKIAKDFGFKAVLTSKDHESGTDRIKEASDILNLNENEIIINVQADEPFIEEENIIKFKEFCSMNLNEDVFMASCYKNISKIEASDPNLVKVVIDKFDFALYFSRAKIPFEREDYNDFKGHLGIYGYRVKSLKEFCAFKSSNLEKSEKLEQLRALENGKKIKMLKIATKSIGIDTLEDYEKALKIFDHAH</sequence>
<keyword evidence="3" id="KW-0448">Lipopolysaccharide biosynthesis</keyword>
<dbReference type="AlphaFoldDB" id="A0A4Q9JU96"/>
<dbReference type="NCBIfam" id="TIGR00466">
    <property type="entry name" value="kdsB"/>
    <property type="match status" value="1"/>
</dbReference>
<dbReference type="NCBIfam" id="NF003952">
    <property type="entry name" value="PRK05450.1-5"/>
    <property type="match status" value="1"/>
</dbReference>
<dbReference type="PANTHER" id="PTHR42866:SF2">
    <property type="entry name" value="3-DEOXY-MANNO-OCTULOSONATE CYTIDYLYLTRANSFERASE, MITOCHONDRIAL"/>
    <property type="match status" value="1"/>
</dbReference>
<dbReference type="RefSeq" id="WP_131165905.1">
    <property type="nucleotide sequence ID" value="NZ_CP076657.1"/>
</dbReference>
<reference evidence="4 5" key="1">
    <citation type="submission" date="2018-07" db="EMBL/GenBank/DDBJ databases">
        <title>Campylobacter zealandensis sp. nov., isolated from birds and water in New Zealand.</title>
        <authorList>
            <person name="Wilkinson D.A."/>
            <person name="Biggs P.J."/>
            <person name="French N.P."/>
            <person name="Midwinter A.C."/>
        </authorList>
    </citation>
    <scope>NUCLEOTIDE SEQUENCE [LARGE SCALE GENOMIC DNA]</scope>
    <source>
        <strain evidence="4 5">B423b</strain>
    </source>
</reference>
<dbReference type="GO" id="GO:0005829">
    <property type="term" value="C:cytosol"/>
    <property type="evidence" value="ECO:0007669"/>
    <property type="project" value="TreeGrafter"/>
</dbReference>
<dbReference type="GO" id="GO:0008690">
    <property type="term" value="F:3-deoxy-manno-octulosonate cytidylyltransferase activity"/>
    <property type="evidence" value="ECO:0007669"/>
    <property type="project" value="UniProtKB-EC"/>
</dbReference>
<dbReference type="Pfam" id="PF02348">
    <property type="entry name" value="CTP_transf_3"/>
    <property type="match status" value="1"/>
</dbReference>
<protein>
    <submittedName>
        <fullName evidence="4">3-deoxy-manno-octulosonate cytidylyltransferase</fullName>
        <ecNumber evidence="4">2.7.7.38</ecNumber>
    </submittedName>
</protein>
<accession>A0A4Q9JU96</accession>
<evidence type="ECO:0000313" key="4">
    <source>
        <dbReference type="EMBL" id="TBR81231.1"/>
    </source>
</evidence>
<proteinExistence type="predicted"/>
<dbReference type="EMBL" id="QPGR01000006">
    <property type="protein sequence ID" value="TBR81231.1"/>
    <property type="molecule type" value="Genomic_DNA"/>
</dbReference>
<evidence type="ECO:0000313" key="5">
    <source>
        <dbReference type="Proteomes" id="UP000292583"/>
    </source>
</evidence>
<dbReference type="GO" id="GO:0009103">
    <property type="term" value="P:lipopolysaccharide biosynthetic process"/>
    <property type="evidence" value="ECO:0007669"/>
    <property type="project" value="UniProtKB-KW"/>
</dbReference>